<evidence type="ECO:0000313" key="1">
    <source>
        <dbReference type="EMBL" id="JAH51363.1"/>
    </source>
</evidence>
<dbReference type="EMBL" id="GBXM01057214">
    <property type="protein sequence ID" value="JAH51363.1"/>
    <property type="molecule type" value="Transcribed_RNA"/>
</dbReference>
<proteinExistence type="predicted"/>
<sequence>MNTLIKQQYYQQ</sequence>
<name>A0A0E9TF70_ANGAN</name>
<accession>A0A0E9TF70</accession>
<organism evidence="1">
    <name type="scientific">Anguilla anguilla</name>
    <name type="common">European freshwater eel</name>
    <name type="synonym">Muraena anguilla</name>
    <dbReference type="NCBI Taxonomy" id="7936"/>
    <lineage>
        <taxon>Eukaryota</taxon>
        <taxon>Metazoa</taxon>
        <taxon>Chordata</taxon>
        <taxon>Craniata</taxon>
        <taxon>Vertebrata</taxon>
        <taxon>Euteleostomi</taxon>
        <taxon>Actinopterygii</taxon>
        <taxon>Neopterygii</taxon>
        <taxon>Teleostei</taxon>
        <taxon>Anguilliformes</taxon>
        <taxon>Anguillidae</taxon>
        <taxon>Anguilla</taxon>
    </lineage>
</organism>
<reference evidence="1" key="2">
    <citation type="journal article" date="2015" name="Fish Shellfish Immunol.">
        <title>Early steps in the European eel (Anguilla anguilla)-Vibrio vulnificus interaction in the gills: Role of the RtxA13 toxin.</title>
        <authorList>
            <person name="Callol A."/>
            <person name="Pajuelo D."/>
            <person name="Ebbesson L."/>
            <person name="Teles M."/>
            <person name="MacKenzie S."/>
            <person name="Amaro C."/>
        </authorList>
    </citation>
    <scope>NUCLEOTIDE SEQUENCE</scope>
</reference>
<protein>
    <submittedName>
        <fullName evidence="1">Uncharacterized protein</fullName>
    </submittedName>
</protein>
<reference evidence="1" key="1">
    <citation type="submission" date="2014-11" db="EMBL/GenBank/DDBJ databases">
        <authorList>
            <person name="Amaro Gonzalez C."/>
        </authorList>
    </citation>
    <scope>NUCLEOTIDE SEQUENCE</scope>
</reference>